<evidence type="ECO:0000313" key="2">
    <source>
        <dbReference type="Proteomes" id="UP001153069"/>
    </source>
</evidence>
<dbReference type="EMBL" id="CAICTM010000140">
    <property type="protein sequence ID" value="CAB9502614.1"/>
    <property type="molecule type" value="Genomic_DNA"/>
</dbReference>
<reference evidence="1" key="1">
    <citation type="submission" date="2020-06" db="EMBL/GenBank/DDBJ databases">
        <authorList>
            <consortium name="Plant Systems Biology data submission"/>
        </authorList>
    </citation>
    <scope>NUCLEOTIDE SEQUENCE</scope>
    <source>
        <strain evidence="1">D6</strain>
    </source>
</reference>
<keyword evidence="2" id="KW-1185">Reference proteome</keyword>
<accession>A0A9N8DH76</accession>
<dbReference type="Proteomes" id="UP001153069">
    <property type="component" value="Unassembled WGS sequence"/>
</dbReference>
<organism evidence="1 2">
    <name type="scientific">Seminavis robusta</name>
    <dbReference type="NCBI Taxonomy" id="568900"/>
    <lineage>
        <taxon>Eukaryota</taxon>
        <taxon>Sar</taxon>
        <taxon>Stramenopiles</taxon>
        <taxon>Ochrophyta</taxon>
        <taxon>Bacillariophyta</taxon>
        <taxon>Bacillariophyceae</taxon>
        <taxon>Bacillariophycidae</taxon>
        <taxon>Naviculales</taxon>
        <taxon>Naviculaceae</taxon>
        <taxon>Seminavis</taxon>
    </lineage>
</organism>
<name>A0A9N8DH76_9STRA</name>
<proteinExistence type="predicted"/>
<comment type="caution">
    <text evidence="1">The sequence shown here is derived from an EMBL/GenBank/DDBJ whole genome shotgun (WGS) entry which is preliminary data.</text>
</comment>
<protein>
    <submittedName>
        <fullName evidence="1">Uncharacterized protein</fullName>
    </submittedName>
</protein>
<dbReference type="AlphaFoldDB" id="A0A9N8DH76"/>
<gene>
    <name evidence="1" type="ORF">SEMRO_141_G065910.1</name>
</gene>
<evidence type="ECO:0000313" key="1">
    <source>
        <dbReference type="EMBL" id="CAB9502614.1"/>
    </source>
</evidence>
<sequence>MRILCHDCFAIPFEIDWGTSDDADTFISAHVFFKNHPNLCDADTDNVTAPVEDFTDDMTQEEPITEFYLTQPDAESVEDTTSVNSDDDCLQGEAVLNCFFHVVQAFAQKKGYAKKIKDKSFAAAKTDGRVDKNTAYSHVCNIAKSKTVEQRQKLTELYLNDWRLRGEDAAADHFEKEYCHHPRWNWNYYCSGEVGVYPSNCPNESFNRHGIKGICADCPKNASLCSFLVHTATKLLKEDAFSRGDPCTIEIPRSCSVIAVGLCGFLQESVDLVELGTDEQGRPASWLANFRFKIGCPLDSRRLDLVRASLDGDIRPFIKKISDGYFDPPPAQLADDMILATSTVCHLQRKGGNIVGDCEDCVKHLGYSCPGAIYLRSKHNLLDASLETLRKTSANARGAVSKASARGSTRKMYQSGLSSHKRRCVPKMLETLEAYLESLSRPQMIRLIGYLHLFPYKTTLADWVKEKEVKDLLDVLVSFHDNPTRYRQMQASNLLSTSKSSFEVVKKLASNIKEAPVASNENKRNT</sequence>